<name>A0ABR6WDH2_9BACT</name>
<dbReference type="InterPro" id="IPR022441">
    <property type="entry name" value="Para_beta_helix_rpt-2"/>
</dbReference>
<dbReference type="InterPro" id="IPR006626">
    <property type="entry name" value="PbH1"/>
</dbReference>
<keyword evidence="1" id="KW-0732">Signal</keyword>
<reference evidence="3 4" key="1">
    <citation type="submission" date="2019-06" db="EMBL/GenBank/DDBJ databases">
        <title>Spirosoma utsteinense sp. nov. isolated from Antarctic ice-free soils.</title>
        <authorList>
            <person name="Tahon G."/>
        </authorList>
    </citation>
    <scope>NUCLEOTIDE SEQUENCE [LARGE SCALE GENOMIC DNA]</scope>
    <source>
        <strain evidence="3 4">LMG 31447</strain>
    </source>
</reference>
<evidence type="ECO:0000313" key="4">
    <source>
        <dbReference type="Proteomes" id="UP000700732"/>
    </source>
</evidence>
<dbReference type="SUPFAM" id="SSF56988">
    <property type="entry name" value="Anthrax protective antigen"/>
    <property type="match status" value="2"/>
</dbReference>
<dbReference type="Gene3D" id="2.160.20.10">
    <property type="entry name" value="Single-stranded right-handed beta-helix, Pectin lyase-like"/>
    <property type="match status" value="3"/>
</dbReference>
<organism evidence="3 4">
    <name type="scientific">Spirosoma utsteinense</name>
    <dbReference type="NCBI Taxonomy" id="2585773"/>
    <lineage>
        <taxon>Bacteria</taxon>
        <taxon>Pseudomonadati</taxon>
        <taxon>Bacteroidota</taxon>
        <taxon>Cytophagia</taxon>
        <taxon>Cytophagales</taxon>
        <taxon>Cytophagaceae</taxon>
        <taxon>Spirosoma</taxon>
    </lineage>
</organism>
<dbReference type="PROSITE" id="PS51820">
    <property type="entry name" value="PA14"/>
    <property type="match status" value="2"/>
</dbReference>
<keyword evidence="4" id="KW-1185">Reference proteome</keyword>
<evidence type="ECO:0000256" key="1">
    <source>
        <dbReference type="SAM" id="SignalP"/>
    </source>
</evidence>
<dbReference type="Proteomes" id="UP000700732">
    <property type="component" value="Unassembled WGS sequence"/>
</dbReference>
<dbReference type="InterPro" id="IPR039448">
    <property type="entry name" value="Beta_helix"/>
</dbReference>
<gene>
    <name evidence="3" type="ORF">FH603_4577</name>
</gene>
<dbReference type="EMBL" id="VFIA01000036">
    <property type="protein sequence ID" value="MBC3794050.1"/>
    <property type="molecule type" value="Genomic_DNA"/>
</dbReference>
<feature type="chain" id="PRO_5046814381" evidence="1">
    <location>
        <begin position="32"/>
        <end position="1074"/>
    </location>
</feature>
<proteinExistence type="predicted"/>
<dbReference type="PANTHER" id="PTHR36453:SF1">
    <property type="entry name" value="RIGHT HANDED BETA HELIX DOMAIN-CONTAINING PROTEIN"/>
    <property type="match status" value="1"/>
</dbReference>
<evidence type="ECO:0000259" key="2">
    <source>
        <dbReference type="PROSITE" id="PS51820"/>
    </source>
</evidence>
<dbReference type="PANTHER" id="PTHR36453">
    <property type="entry name" value="SECRETED PROTEIN-RELATED"/>
    <property type="match status" value="1"/>
</dbReference>
<feature type="domain" description="PA14" evidence="2">
    <location>
        <begin position="678"/>
        <end position="814"/>
    </location>
</feature>
<dbReference type="Gene3D" id="3.90.182.10">
    <property type="entry name" value="Toxin - Anthrax Protective Antigen,domain 1"/>
    <property type="match status" value="2"/>
</dbReference>
<feature type="domain" description="PA14" evidence="2">
    <location>
        <begin position="831"/>
        <end position="971"/>
    </location>
</feature>
<comment type="caution">
    <text evidence="3">The sequence shown here is derived from an EMBL/GenBank/DDBJ whole genome shotgun (WGS) entry which is preliminary data.</text>
</comment>
<protein>
    <submittedName>
        <fullName evidence="3">Parallel beta-helix repeat protein</fullName>
    </submittedName>
</protein>
<feature type="signal peptide" evidence="1">
    <location>
        <begin position="1"/>
        <end position="31"/>
    </location>
</feature>
<dbReference type="Pfam" id="PF13229">
    <property type="entry name" value="Beta_helix"/>
    <property type="match status" value="2"/>
</dbReference>
<dbReference type="SUPFAM" id="SSF51126">
    <property type="entry name" value="Pectin lyase-like"/>
    <property type="match status" value="2"/>
</dbReference>
<dbReference type="NCBIfam" id="TIGR03804">
    <property type="entry name" value="para_beta_helix"/>
    <property type="match status" value="1"/>
</dbReference>
<dbReference type="SMART" id="SM00710">
    <property type="entry name" value="PbH1"/>
    <property type="match status" value="8"/>
</dbReference>
<sequence>MKKIFVKGLVAVASYLPASLCAIFGLSTAHGQTIYYVSTAGNDGNSGRSGDTPFQTIARVNSLLLQPGDQVLFRRGDTFRGSLKLRQSGSAPKPIVIDAYGSGSKPVLAGSVPVTSWSRLGNNLWQASCLSCGDQVTGLYRDNVTLPLGRYPNPDAANKGYLTVQAHIGKTQLVSQQSLPTNWQGGEAVFRPVQWILNRARITGQIGNILNLDGSGSYDITNNWGYFVQNHPATLDQQGEWYYNPANKTILLYDNQANPNDQSITATVNAEVVQLTDVSYVSIRNLQIKQALSTSMLATNSSNLAITNTDISQSGEDGLVIRGNGNQLLLENNSIEDINNNGVYIGNYQNVTVRGNTIRRIGLVPGRGKSGDGTYVGFQSTSTANTLIENNVLDNIGYNALNFASSTVVQRNQISNFCVTKSDGSGLYIWNGNKQPQSNIRLVSNIIFNGIGASEGTPAGTSSGAHGIYLDDCTTNIDVSDNTVYNCRGLGIFLHGSSNINVSGNTACNNGEGQLAIMSANGCQPRTNTIRNNILVSLPANQFDVKYESYQDDLGSYGQFDNNVYARPFNGPNKILAVYNRTIGAAYSLSQWQGRYGMDMTSTVCPISYPSGNPDDYIKCLVNPTANPTTITLNGVYRDVRNKGYSNQVTLPAFGSIILLKDNNQTPATLREADNPANAVAGLDYSYYEGSWPNLPDFKALSPIKSGVVQQPDLQARSRNDNFAFRFTGFITVPADGIYTFFTNSDDGSKLYIGSTEVVNNDGGHPVQERSGTIGLKAGRHAFTLTYMEGGGDESLQASYSGPGLSKQVIPASSFWRVSTAAGSPATATISSGTGLRADYFNTKNLNGPIVLTRTDASIDMDWGVGSPAPGKVNTDNFSVRWTGRVQAPVTGIYLFKTYTDDGIRVWVNGTLLINDWNDHPPTTNKGLPVTLVGGQLYDIRVEYSENVGGALSRLYWSYPGQSEQIVPQYRLYPAVSNGRVGVETTEWRAELGMQVYPTPAQRTVQVRYYAEAAGEAIIELVSMRAQSVLQSNHPVAAGNNLIQLSVEHLMRGPYILVLTRGTDRQTCKVLLTD</sequence>
<dbReference type="InterPro" id="IPR011050">
    <property type="entry name" value="Pectin_lyase_fold/virulence"/>
</dbReference>
<dbReference type="InterPro" id="IPR012334">
    <property type="entry name" value="Pectin_lyas_fold"/>
</dbReference>
<accession>A0ABR6WDH2</accession>
<dbReference type="RefSeq" id="WP_235985461.1">
    <property type="nucleotide sequence ID" value="NZ_VFIA01000036.1"/>
</dbReference>
<dbReference type="InterPro" id="IPR011658">
    <property type="entry name" value="PA14_dom"/>
</dbReference>
<dbReference type="SMART" id="SM00758">
    <property type="entry name" value="PA14"/>
    <property type="match status" value="2"/>
</dbReference>
<dbReference type="Pfam" id="PF07691">
    <property type="entry name" value="PA14"/>
    <property type="match status" value="2"/>
</dbReference>
<dbReference type="InterPro" id="IPR037524">
    <property type="entry name" value="PA14/GLEYA"/>
</dbReference>
<evidence type="ECO:0000313" key="3">
    <source>
        <dbReference type="EMBL" id="MBC3794050.1"/>
    </source>
</evidence>